<comment type="caution">
    <text evidence="1">The sequence shown here is derived from an EMBL/GenBank/DDBJ whole genome shotgun (WGS) entry which is preliminary data.</text>
</comment>
<sequence length="71" mass="8199">MGILGKRYHYVIAQDGYPPVWDGEHTETFRNPVSTGDHIMPVRMGEKVRKVLRIEHYRQGSVLYVQEVSGN</sequence>
<gene>
    <name evidence="1" type="ORF">KC542_026845</name>
</gene>
<evidence type="ECO:0000313" key="2">
    <source>
        <dbReference type="Proteomes" id="UP001444054"/>
    </source>
</evidence>
<reference evidence="1" key="1">
    <citation type="journal article" date="2025" name="Microbiol. Spectr.">
        <title>Antimicrobial resistance and phylogenetic lineages of KPC-2-producing blood-borne Klebsiella pneumoniae subsp. pneumoniae from Kolkata, India during 2015-2024: Emergence of Klebsiella pneumoniae subsp. pneumoniae with blaKPC-2, blaNDM, and blaOXA-48-like triple carbapenemases.</title>
        <authorList>
            <person name="Halder G."/>
            <person name="Chaudhuri B.N."/>
            <person name="Veeraraghavan B."/>
            <person name="Denny P."/>
            <person name="Dutta P."/>
            <person name="Chakraborty M."/>
            <person name="Khan U.R."/>
            <person name="Ganguly S.S."/>
            <person name="Mandal S."/>
            <person name="Upadhyaya Y.P."/>
            <person name="Biswas B."/>
            <person name="Chakraborty A."/>
            <person name="Maiti S."/>
            <person name="Mondal H."/>
            <person name="Pal S."/>
            <person name="Dutta S."/>
        </authorList>
    </citation>
    <scope>NUCLEOTIDE SEQUENCE</scope>
    <source>
        <strain evidence="1">FTCR7</strain>
    </source>
</reference>
<proteinExistence type="predicted"/>
<name>A0ACC7R2F4_KLEPN</name>
<organism evidence="1 2">
    <name type="scientific">Klebsiella pneumoniae subsp. pneumoniae</name>
    <dbReference type="NCBI Taxonomy" id="72407"/>
    <lineage>
        <taxon>Bacteria</taxon>
        <taxon>Pseudomonadati</taxon>
        <taxon>Pseudomonadota</taxon>
        <taxon>Gammaproteobacteria</taxon>
        <taxon>Enterobacterales</taxon>
        <taxon>Enterobacteriaceae</taxon>
        <taxon>Klebsiella/Raoultella group</taxon>
        <taxon>Klebsiella</taxon>
        <taxon>Klebsiella pneumoniae complex</taxon>
    </lineage>
</organism>
<accession>A0ACC7R2F4</accession>
<protein>
    <submittedName>
        <fullName evidence="1">Uncharacterized protein</fullName>
    </submittedName>
</protein>
<reference evidence="1" key="2">
    <citation type="submission" date="2025-04" db="EMBL/GenBank/DDBJ databases">
        <authorList>
            <person name="Halder G."/>
            <person name="Chaudhuri B."/>
            <person name="Dutta S."/>
        </authorList>
    </citation>
    <scope>NUCLEOTIDE SEQUENCE</scope>
    <source>
        <strain evidence="1">FTCR7</strain>
    </source>
</reference>
<evidence type="ECO:0000313" key="1">
    <source>
        <dbReference type="EMBL" id="MGD7042643.1"/>
    </source>
</evidence>
<dbReference type="EMBL" id="JAGSGE020000039">
    <property type="protein sequence ID" value="MGD7042643.1"/>
    <property type="molecule type" value="Genomic_DNA"/>
</dbReference>
<dbReference type="Proteomes" id="UP001444054">
    <property type="component" value="Unassembled WGS sequence"/>
</dbReference>